<reference evidence="6 7" key="1">
    <citation type="submission" date="2020-07" db="EMBL/GenBank/DDBJ databases">
        <title>Genomic Encyclopedia of Type Strains, Phase IV (KMG-IV): sequencing the most valuable type-strain genomes for metagenomic binning, comparative biology and taxonomic classification.</title>
        <authorList>
            <person name="Goeker M."/>
        </authorList>
    </citation>
    <scope>NUCLEOTIDE SEQUENCE [LARGE SCALE GENOMIC DNA]</scope>
    <source>
        <strain evidence="6 7">DSM 17721</strain>
    </source>
</reference>
<dbReference type="InterPro" id="IPR036594">
    <property type="entry name" value="Meth_synthase_dom"/>
</dbReference>
<dbReference type="GO" id="GO:0050897">
    <property type="term" value="F:cobalt ion binding"/>
    <property type="evidence" value="ECO:0007669"/>
    <property type="project" value="InterPro"/>
</dbReference>
<dbReference type="Gene3D" id="1.10.1240.10">
    <property type="entry name" value="Methionine synthase domain"/>
    <property type="match status" value="1"/>
</dbReference>
<evidence type="ECO:0000259" key="5">
    <source>
        <dbReference type="PROSITE" id="PS51337"/>
    </source>
</evidence>
<keyword evidence="6" id="KW-0489">Methyltransferase</keyword>
<dbReference type="GO" id="GO:0046653">
    <property type="term" value="P:tetrahydrofolate metabolic process"/>
    <property type="evidence" value="ECO:0007669"/>
    <property type="project" value="TreeGrafter"/>
</dbReference>
<dbReference type="InterPro" id="IPR050554">
    <property type="entry name" value="Met_Synthase/Corrinoid"/>
</dbReference>
<dbReference type="PANTHER" id="PTHR45833">
    <property type="entry name" value="METHIONINE SYNTHASE"/>
    <property type="match status" value="1"/>
</dbReference>
<dbReference type="InterPro" id="IPR036724">
    <property type="entry name" value="Cobalamin-bd_sf"/>
</dbReference>
<evidence type="ECO:0000256" key="1">
    <source>
        <dbReference type="ARBA" id="ARBA00010854"/>
    </source>
</evidence>
<dbReference type="GO" id="GO:0015948">
    <property type="term" value="P:methanogenesis"/>
    <property type="evidence" value="ECO:0007669"/>
    <property type="project" value="InterPro"/>
</dbReference>
<dbReference type="PANTHER" id="PTHR45833:SF1">
    <property type="entry name" value="METHIONINE SYNTHASE"/>
    <property type="match status" value="1"/>
</dbReference>
<dbReference type="Gene3D" id="3.40.50.280">
    <property type="entry name" value="Cobalamin-binding domain"/>
    <property type="match status" value="1"/>
</dbReference>
<evidence type="ECO:0000256" key="2">
    <source>
        <dbReference type="ARBA" id="ARBA00022723"/>
    </source>
</evidence>
<dbReference type="Pfam" id="PF02310">
    <property type="entry name" value="B12-binding"/>
    <property type="match status" value="1"/>
</dbReference>
<comment type="similarity">
    <text evidence="1">Belongs to the methylamine corrinoid protein family.</text>
</comment>
<feature type="domain" description="B12-binding" evidence="4">
    <location>
        <begin position="93"/>
        <end position="222"/>
    </location>
</feature>
<dbReference type="SUPFAM" id="SSF47644">
    <property type="entry name" value="Methionine synthase domain"/>
    <property type="match status" value="1"/>
</dbReference>
<dbReference type="GO" id="GO:0031419">
    <property type="term" value="F:cobalamin binding"/>
    <property type="evidence" value="ECO:0007669"/>
    <property type="project" value="InterPro"/>
</dbReference>
<dbReference type="InterPro" id="IPR012741">
    <property type="entry name" value="Corrinoid_p"/>
</dbReference>
<name>A0A7W0CBP7_9BACT</name>
<proteinExistence type="inferred from homology"/>
<evidence type="ECO:0000256" key="3">
    <source>
        <dbReference type="ARBA" id="ARBA00023285"/>
    </source>
</evidence>
<dbReference type="GO" id="GO:0008705">
    <property type="term" value="F:methionine synthase activity"/>
    <property type="evidence" value="ECO:0007669"/>
    <property type="project" value="TreeGrafter"/>
</dbReference>
<dbReference type="Pfam" id="PF02607">
    <property type="entry name" value="B12-binding_2"/>
    <property type="match status" value="1"/>
</dbReference>
<accession>A0A7W0CBP7</accession>
<dbReference type="CDD" id="cd02070">
    <property type="entry name" value="corrinoid_protein_B12-BD"/>
    <property type="match status" value="1"/>
</dbReference>
<feature type="domain" description="B12-binding N-terminal" evidence="5">
    <location>
        <begin position="1"/>
        <end position="92"/>
    </location>
</feature>
<evidence type="ECO:0000313" key="7">
    <source>
        <dbReference type="Proteomes" id="UP000525298"/>
    </source>
</evidence>
<keyword evidence="3" id="KW-0170">Cobalt</keyword>
<dbReference type="AlphaFoldDB" id="A0A7W0CBP7"/>
<dbReference type="NCBIfam" id="TIGR02370">
    <property type="entry name" value="pyl_corrinoid"/>
    <property type="match status" value="1"/>
</dbReference>
<dbReference type="SUPFAM" id="SSF52242">
    <property type="entry name" value="Cobalamin (vitamin B12)-binding domain"/>
    <property type="match status" value="1"/>
</dbReference>
<dbReference type="Proteomes" id="UP000525298">
    <property type="component" value="Unassembled WGS sequence"/>
</dbReference>
<keyword evidence="7" id="KW-1185">Reference proteome</keyword>
<dbReference type="GO" id="GO:0050667">
    <property type="term" value="P:homocysteine metabolic process"/>
    <property type="evidence" value="ECO:0007669"/>
    <property type="project" value="TreeGrafter"/>
</dbReference>
<dbReference type="SMART" id="SM01018">
    <property type="entry name" value="B12-binding_2"/>
    <property type="match status" value="1"/>
</dbReference>
<dbReference type="FunFam" id="3.40.50.280:FF:000003">
    <property type="entry name" value="Dimethylamine methyltransferase corrinoid protein"/>
    <property type="match status" value="1"/>
</dbReference>
<dbReference type="GO" id="GO:0005829">
    <property type="term" value="C:cytosol"/>
    <property type="evidence" value="ECO:0007669"/>
    <property type="project" value="TreeGrafter"/>
</dbReference>
<protein>
    <submittedName>
        <fullName evidence="6">Corrinoid protein of di/trimethylamine methyltransferase</fullName>
    </submittedName>
</protein>
<dbReference type="RefSeq" id="WP_181552427.1">
    <property type="nucleotide sequence ID" value="NZ_JACDUS010000012.1"/>
</dbReference>
<dbReference type="GO" id="GO:0032259">
    <property type="term" value="P:methylation"/>
    <property type="evidence" value="ECO:0007669"/>
    <property type="project" value="UniProtKB-KW"/>
</dbReference>
<keyword evidence="6" id="KW-0808">Transferase</keyword>
<gene>
    <name evidence="6" type="ORF">HNR65_003161</name>
</gene>
<dbReference type="PROSITE" id="PS51332">
    <property type="entry name" value="B12_BINDING"/>
    <property type="match status" value="1"/>
</dbReference>
<dbReference type="InterPro" id="IPR006158">
    <property type="entry name" value="Cobalamin-bd"/>
</dbReference>
<dbReference type="PROSITE" id="PS51337">
    <property type="entry name" value="B12_BINDING_NTER"/>
    <property type="match status" value="1"/>
</dbReference>
<dbReference type="InterPro" id="IPR003759">
    <property type="entry name" value="Cbl-bd_cap"/>
</dbReference>
<sequence>MTTKEELLEKMHTAVVEYEEDEARDLAQEYLDAGHDPLEGIMNGLAKGMEEVGQLFENNEYFVPEVLMCADALYAGLGVLRPHVPVAENERGKGQVVIGTIEGDVHDIGKNIVKMMFDVAGWTVHDLGKDVPLEKFVEEQLKTESEVVALSAMMTTTMLGMQKVIKMIKEKNPNVQILLGGAPVTQDVAGNYGADGYADNASNAVTEAINMVSKLREIESDRKK</sequence>
<comment type="caution">
    <text evidence="6">The sequence shown here is derived from an EMBL/GenBank/DDBJ whole genome shotgun (WGS) entry which is preliminary data.</text>
</comment>
<dbReference type="EMBL" id="JACDUS010000012">
    <property type="protein sequence ID" value="MBA2882806.1"/>
    <property type="molecule type" value="Genomic_DNA"/>
</dbReference>
<keyword evidence="2" id="KW-0479">Metal-binding</keyword>
<evidence type="ECO:0000259" key="4">
    <source>
        <dbReference type="PROSITE" id="PS51332"/>
    </source>
</evidence>
<evidence type="ECO:0000313" key="6">
    <source>
        <dbReference type="EMBL" id="MBA2882806.1"/>
    </source>
</evidence>
<organism evidence="6 7">
    <name type="scientific">Desulfosalsimonas propionicica</name>
    <dbReference type="NCBI Taxonomy" id="332175"/>
    <lineage>
        <taxon>Bacteria</taxon>
        <taxon>Pseudomonadati</taxon>
        <taxon>Thermodesulfobacteriota</taxon>
        <taxon>Desulfobacteria</taxon>
        <taxon>Desulfobacterales</taxon>
        <taxon>Desulfosalsimonadaceae</taxon>
        <taxon>Desulfosalsimonas</taxon>
    </lineage>
</organism>